<evidence type="ECO:0000313" key="2">
    <source>
        <dbReference type="Proteomes" id="UP000247480"/>
    </source>
</evidence>
<proteinExistence type="predicted"/>
<gene>
    <name evidence="1" type="ORF">KPSA1_04112</name>
</gene>
<dbReference type="AlphaFoldDB" id="A0A2V0QN87"/>
<organism evidence="1 2">
    <name type="scientific">Pseudomonas syringae pv. actinidiae</name>
    <dbReference type="NCBI Taxonomy" id="103796"/>
    <lineage>
        <taxon>Bacteria</taxon>
        <taxon>Pseudomonadati</taxon>
        <taxon>Pseudomonadota</taxon>
        <taxon>Gammaproteobacteria</taxon>
        <taxon>Pseudomonadales</taxon>
        <taxon>Pseudomonadaceae</taxon>
        <taxon>Pseudomonas</taxon>
        <taxon>Pseudomonas syringae</taxon>
    </lineage>
</organism>
<dbReference type="EMBL" id="BGJZ01000195">
    <property type="protein sequence ID" value="GBH10692.1"/>
    <property type="molecule type" value="Genomic_DNA"/>
</dbReference>
<evidence type="ECO:0000313" key="1">
    <source>
        <dbReference type="EMBL" id="GBH10692.1"/>
    </source>
</evidence>
<accession>A0A2V0QN87</accession>
<sequence length="45" mass="5569">MSIIDKSEVHRWKIYDAIEFLMEFHFQFVVFLLEEKRKSIEGFKC</sequence>
<reference evidence="1 2" key="1">
    <citation type="submission" date="2018-04" db="EMBL/GenBank/DDBJ databases">
        <title>Draft genome sequence of Pseudomonas syringae pv. actinidiae biovar 1 strains isolated from kiwifruit in Kagawa prefecture.</title>
        <authorList>
            <person name="Tabuchi M."/>
            <person name="Saito M."/>
            <person name="Fujiwara S."/>
            <person name="Sasa N."/>
            <person name="Akimitsu K."/>
            <person name="Gomi K."/>
            <person name="Konishi-Sugita S."/>
            <person name="Hamano K."/>
            <person name="Kataoka I."/>
        </authorList>
    </citation>
    <scope>NUCLEOTIDE SEQUENCE [LARGE SCALE GENOMIC DNA]</scope>
    <source>
        <strain evidence="1 2">MAFF212206</strain>
    </source>
</reference>
<name>A0A2V0QN87_PSESF</name>
<protein>
    <submittedName>
        <fullName evidence="1">Uncharacterized protein</fullName>
    </submittedName>
</protein>
<dbReference type="Proteomes" id="UP000247480">
    <property type="component" value="Unassembled WGS sequence"/>
</dbReference>
<comment type="caution">
    <text evidence="1">The sequence shown here is derived from an EMBL/GenBank/DDBJ whole genome shotgun (WGS) entry which is preliminary data.</text>
</comment>